<protein>
    <submittedName>
        <fullName evidence="2">Uncharacterized protein</fullName>
    </submittedName>
</protein>
<evidence type="ECO:0000313" key="3">
    <source>
        <dbReference type="Proteomes" id="UP001187415"/>
    </source>
</evidence>
<dbReference type="EMBL" id="JAUPFM010000016">
    <property type="protein sequence ID" value="KAK2826807.1"/>
    <property type="molecule type" value="Genomic_DNA"/>
</dbReference>
<comment type="caution">
    <text evidence="2">The sequence shown here is derived from an EMBL/GenBank/DDBJ whole genome shotgun (WGS) entry which is preliminary data.</text>
</comment>
<keyword evidence="3" id="KW-1185">Reference proteome</keyword>
<organism evidence="2 3">
    <name type="scientific">Channa striata</name>
    <name type="common">Snakehead murrel</name>
    <name type="synonym">Ophicephalus striatus</name>
    <dbReference type="NCBI Taxonomy" id="64152"/>
    <lineage>
        <taxon>Eukaryota</taxon>
        <taxon>Metazoa</taxon>
        <taxon>Chordata</taxon>
        <taxon>Craniata</taxon>
        <taxon>Vertebrata</taxon>
        <taxon>Euteleostomi</taxon>
        <taxon>Actinopterygii</taxon>
        <taxon>Neopterygii</taxon>
        <taxon>Teleostei</taxon>
        <taxon>Neoteleostei</taxon>
        <taxon>Acanthomorphata</taxon>
        <taxon>Anabantaria</taxon>
        <taxon>Anabantiformes</taxon>
        <taxon>Channoidei</taxon>
        <taxon>Channidae</taxon>
        <taxon>Channa</taxon>
    </lineage>
</organism>
<feature type="region of interest" description="Disordered" evidence="1">
    <location>
        <begin position="1"/>
        <end position="32"/>
    </location>
</feature>
<dbReference type="Proteomes" id="UP001187415">
    <property type="component" value="Unassembled WGS sequence"/>
</dbReference>
<proteinExistence type="predicted"/>
<feature type="compositionally biased region" description="Polar residues" evidence="1">
    <location>
        <begin position="13"/>
        <end position="23"/>
    </location>
</feature>
<accession>A0AA88S2D3</accession>
<evidence type="ECO:0000313" key="2">
    <source>
        <dbReference type="EMBL" id="KAK2826807.1"/>
    </source>
</evidence>
<gene>
    <name evidence="2" type="ORF">Q5P01_021021</name>
</gene>
<sequence>MLVPADPGRPACRQQTDRQSVQPQEAGDSGPFWLVKREEGLCEEKGDVPLKFCRGRRAETAKEYDRSVTRDL</sequence>
<reference evidence="2" key="1">
    <citation type="submission" date="2023-07" db="EMBL/GenBank/DDBJ databases">
        <title>Chromosome-level Genome Assembly of Striped Snakehead (Channa striata).</title>
        <authorList>
            <person name="Liu H."/>
        </authorList>
    </citation>
    <scope>NUCLEOTIDE SEQUENCE</scope>
    <source>
        <strain evidence="2">Gz</strain>
        <tissue evidence="2">Muscle</tissue>
    </source>
</reference>
<name>A0AA88S2D3_CHASR</name>
<evidence type="ECO:0000256" key="1">
    <source>
        <dbReference type="SAM" id="MobiDB-lite"/>
    </source>
</evidence>
<dbReference type="AlphaFoldDB" id="A0AA88S2D3"/>